<comment type="caution">
    <text evidence="1">The sequence shown here is derived from an EMBL/GenBank/DDBJ whole genome shotgun (WGS) entry which is preliminary data.</text>
</comment>
<organism evidence="1 2">
    <name type="scientific">Ilyodon furcidens</name>
    <name type="common">goldbreast splitfin</name>
    <dbReference type="NCBI Taxonomy" id="33524"/>
    <lineage>
        <taxon>Eukaryota</taxon>
        <taxon>Metazoa</taxon>
        <taxon>Chordata</taxon>
        <taxon>Craniata</taxon>
        <taxon>Vertebrata</taxon>
        <taxon>Euteleostomi</taxon>
        <taxon>Actinopterygii</taxon>
        <taxon>Neopterygii</taxon>
        <taxon>Teleostei</taxon>
        <taxon>Neoteleostei</taxon>
        <taxon>Acanthomorphata</taxon>
        <taxon>Ovalentaria</taxon>
        <taxon>Atherinomorphae</taxon>
        <taxon>Cyprinodontiformes</taxon>
        <taxon>Goodeidae</taxon>
        <taxon>Ilyodon</taxon>
    </lineage>
</organism>
<evidence type="ECO:0000313" key="1">
    <source>
        <dbReference type="EMBL" id="MEQ2247434.1"/>
    </source>
</evidence>
<protein>
    <submittedName>
        <fullName evidence="1">Uncharacterized protein</fullName>
    </submittedName>
</protein>
<dbReference type="EMBL" id="JAHRIQ010081746">
    <property type="protein sequence ID" value="MEQ2247434.1"/>
    <property type="molecule type" value="Genomic_DNA"/>
</dbReference>
<evidence type="ECO:0000313" key="2">
    <source>
        <dbReference type="Proteomes" id="UP001482620"/>
    </source>
</evidence>
<accession>A0ABV0URI4</accession>
<gene>
    <name evidence="1" type="ORF">ILYODFUR_009341</name>
</gene>
<proteinExistence type="predicted"/>
<keyword evidence="2" id="KW-1185">Reference proteome</keyword>
<sequence>MQCSLSLPCSVRLKWTSVQPIDVHSASPIQPPRVRKVTSGAAGVQLADSHTSRRKTSLAYYDMVIYLN</sequence>
<name>A0ABV0URI4_9TELE</name>
<dbReference type="Proteomes" id="UP001482620">
    <property type="component" value="Unassembled WGS sequence"/>
</dbReference>
<reference evidence="1 2" key="1">
    <citation type="submission" date="2021-06" db="EMBL/GenBank/DDBJ databases">
        <authorList>
            <person name="Palmer J.M."/>
        </authorList>
    </citation>
    <scope>NUCLEOTIDE SEQUENCE [LARGE SCALE GENOMIC DNA]</scope>
    <source>
        <strain evidence="2">if_2019</strain>
        <tissue evidence="1">Muscle</tissue>
    </source>
</reference>